<dbReference type="Gene3D" id="1.50.10.20">
    <property type="match status" value="1"/>
</dbReference>
<dbReference type="Gene3D" id="3.40.30.10">
    <property type="entry name" value="Glutaredoxin"/>
    <property type="match status" value="1"/>
</dbReference>
<name>G3D5F8_9BACT</name>
<feature type="domain" description="Spermatogenesis-associated protein 20-like TRX" evidence="3">
    <location>
        <begin position="90"/>
        <end position="253"/>
    </location>
</feature>
<feature type="chain" id="PRO_5003443080" description="Spermatogenesis-associated protein 20-like TRX domain-containing protein" evidence="2">
    <location>
        <begin position="25"/>
        <end position="800"/>
    </location>
</feature>
<keyword evidence="2" id="KW-0732">Signal</keyword>
<dbReference type="PANTHER" id="PTHR42899:SF1">
    <property type="entry name" value="SPERMATOGENESIS-ASSOCIATED PROTEIN 20"/>
    <property type="match status" value="1"/>
</dbReference>
<dbReference type="Gene3D" id="1.50.10.10">
    <property type="match status" value="1"/>
</dbReference>
<organism evidence="4">
    <name type="scientific">uncultured Myxococcales bacterium</name>
    <dbReference type="NCBI Taxonomy" id="253830"/>
    <lineage>
        <taxon>Bacteria</taxon>
        <taxon>Pseudomonadati</taxon>
        <taxon>Myxococcota</taxon>
        <taxon>Myxococcia</taxon>
        <taxon>Myxococcales</taxon>
        <taxon>environmental samples</taxon>
    </lineage>
</organism>
<evidence type="ECO:0000259" key="3">
    <source>
        <dbReference type="Pfam" id="PF03190"/>
    </source>
</evidence>
<dbReference type="GO" id="GO:0005975">
    <property type="term" value="P:carbohydrate metabolic process"/>
    <property type="evidence" value="ECO:0007669"/>
    <property type="project" value="InterPro"/>
</dbReference>
<dbReference type="SUPFAM" id="SSF48208">
    <property type="entry name" value="Six-hairpin glycosidases"/>
    <property type="match status" value="1"/>
</dbReference>
<dbReference type="InterPro" id="IPR008928">
    <property type="entry name" value="6-hairpin_glycosidase_sf"/>
</dbReference>
<dbReference type="AlphaFoldDB" id="G3D5F8"/>
<dbReference type="Pfam" id="PF03190">
    <property type="entry name" value="Thioredox_DsbH"/>
    <property type="match status" value="1"/>
</dbReference>
<dbReference type="EMBL" id="HQ191475">
    <property type="protein sequence ID" value="ADN05966.1"/>
    <property type="molecule type" value="Genomic_DNA"/>
</dbReference>
<dbReference type="InterPro" id="IPR012341">
    <property type="entry name" value="6hp_glycosidase-like_sf"/>
</dbReference>
<evidence type="ECO:0000256" key="1">
    <source>
        <dbReference type="SAM" id="MobiDB-lite"/>
    </source>
</evidence>
<evidence type="ECO:0000313" key="4">
    <source>
        <dbReference type="EMBL" id="ADN05966.1"/>
    </source>
</evidence>
<sequence length="800" mass="88882">MNRLPETRFGALLLVVAVALPGLACDPVQPSAPQSAAEPSEGAESDPNVPGVAFVDEALQQRLDRVLASQGPRYVPRSHHLNDDGSPRFTNRLIRESSPYLLQHAHNPVNWYAWSDEAFDRAKRENKPIFLSVGYSTCHWCHVMERESFEDEEIAAYLNRHFIAIKVDREERPDIDSVYMTAVTILTGRGGWPMTVIMTPHKEPFFGGTYFPPRKGFRGNRAGLIDILTDMLSLYKNEPTQVVARAQELSQRVEQAAAIKPGPGVPSDKMIVVAAQNLGRMFDPVDGGFGGAPKFPQPSRLSLLMRYARRTRDEGATAMVTTTLDKMAAGGIYDQVGGGFHRYSTDAQWLVPHFEKMLYDNAQLAVVYLEAWQHTGDSAYERVAREILDYVAREMTSPEGGFYSATDADSPTPSGHDEEGWFFTWTPGELERLLGAGDAAVVSSAFGVTERGNFEGRNILHRVKADQELGSELGLAPKRVGEIIRSARSTLYDARASRPPPIRDEKIIAAWNGMMGAAFAKAGWMLAEARYVEVAARAVGFVLAQMRAEGGALVRTYREGKKGSASFLDDYAFIVAACLDLYEATGDAAWIERAVELQTDQDLRYLDEQTGGYYLTAADGEVLLVREKPAYDRAVPSGNSVAANNLLRLHDFTGDPKWRRRAERLFAWLAFQVTRSPTGFPLLLVALDRYYDTVLEVALIAPASREEASVLDAQLRKSFVPNKAFTVLTDAEASQQESTIPWLEAKRAMAGKSTAYVCERGRCELPTSKPQVFQKQLDRRRPYPSFTDTSPPRFPFERAK</sequence>
<dbReference type="CDD" id="cd02955">
    <property type="entry name" value="SSP411"/>
    <property type="match status" value="1"/>
</dbReference>
<gene>
    <name evidence="4" type="ORF">MMCf1_130</name>
</gene>
<feature type="region of interest" description="Disordered" evidence="1">
    <location>
        <begin position="28"/>
        <end position="50"/>
    </location>
</feature>
<dbReference type="SUPFAM" id="SSF52833">
    <property type="entry name" value="Thioredoxin-like"/>
    <property type="match status" value="1"/>
</dbReference>
<dbReference type="InterPro" id="IPR004879">
    <property type="entry name" value="Ssp411-like_TRX"/>
</dbReference>
<feature type="region of interest" description="Disordered" evidence="1">
    <location>
        <begin position="769"/>
        <end position="800"/>
    </location>
</feature>
<protein>
    <recommendedName>
        <fullName evidence="3">Spermatogenesis-associated protein 20-like TRX domain-containing protein</fullName>
    </recommendedName>
</protein>
<reference evidence="4" key="1">
    <citation type="journal article" date="2012" name="ISME J.">
        <title>Biogeography and phylogenetic diversity of a cluster of exclusively marine myxobacteria.</title>
        <authorList>
            <person name="Brinkhoff T."/>
            <person name="Fischer D."/>
            <person name="Vollmers J."/>
            <person name="Voget S."/>
            <person name="Beardsley C."/>
            <person name="Thole S."/>
            <person name="Mussmann M."/>
            <person name="Kunze B."/>
            <person name="Wagner-Dobler I."/>
            <person name="Daniel R."/>
            <person name="Simon M."/>
        </authorList>
    </citation>
    <scope>NUCLEOTIDE SEQUENCE</scope>
</reference>
<dbReference type="InterPro" id="IPR024705">
    <property type="entry name" value="Ssp411"/>
</dbReference>
<feature type="signal peptide" evidence="2">
    <location>
        <begin position="1"/>
        <end position="24"/>
    </location>
</feature>
<evidence type="ECO:0000256" key="2">
    <source>
        <dbReference type="SAM" id="SignalP"/>
    </source>
</evidence>
<proteinExistence type="predicted"/>
<dbReference type="PANTHER" id="PTHR42899">
    <property type="entry name" value="SPERMATOGENESIS-ASSOCIATED PROTEIN 20"/>
    <property type="match status" value="1"/>
</dbReference>
<dbReference type="InterPro" id="IPR036249">
    <property type="entry name" value="Thioredoxin-like_sf"/>
</dbReference>
<accession>G3D5F8</accession>
<dbReference type="PIRSF" id="PIRSF006402">
    <property type="entry name" value="UCP006402_thioredoxin"/>
    <property type="match status" value="1"/>
</dbReference>